<sequence length="246" mass="27218">MSCVECISGSVHTGTPTGTEITLASLSTYAVGDESSKRIIVMGADIFGWKMVNARLLADEYAARGFRVLVPDLFDGYELPQWTLSANDPANEAPTLFQRFIARPISLFILVPFVLRHTQPNQTAKLTALAAHLREAHPDAKIGYVGFCWGGRYALTLNALFDATVAAHPSLVKYPAELAAIKKPISFAIAAADPHYDAAKGKDTEKRLKEKGLTDVESSFMREFHMAGRRGRISRTRKRRRLEIRL</sequence>
<comment type="caution">
    <text evidence="2">The sequence shown here is derived from an EMBL/GenBank/DDBJ whole genome shotgun (WGS) entry which is preliminary data.</text>
</comment>
<evidence type="ECO:0000259" key="1">
    <source>
        <dbReference type="Pfam" id="PF01738"/>
    </source>
</evidence>
<dbReference type="Gene3D" id="3.40.50.1820">
    <property type="entry name" value="alpha/beta hydrolase"/>
    <property type="match status" value="1"/>
</dbReference>
<dbReference type="SUPFAM" id="SSF53474">
    <property type="entry name" value="alpha/beta-Hydrolases"/>
    <property type="match status" value="1"/>
</dbReference>
<dbReference type="EMBL" id="LUGG01000019">
    <property type="protein sequence ID" value="OBZ68685.1"/>
    <property type="molecule type" value="Genomic_DNA"/>
</dbReference>
<dbReference type="OrthoDB" id="7827681at2759"/>
<dbReference type="InterPro" id="IPR029058">
    <property type="entry name" value="AB_hydrolase_fold"/>
</dbReference>
<evidence type="ECO:0000313" key="2">
    <source>
        <dbReference type="EMBL" id="OBZ68685.1"/>
    </source>
</evidence>
<dbReference type="STRING" id="5627.A0A1C7LVA0"/>
<evidence type="ECO:0000313" key="3">
    <source>
        <dbReference type="Proteomes" id="UP000092993"/>
    </source>
</evidence>
<organism evidence="2 3">
    <name type="scientific">Grifola frondosa</name>
    <name type="common">Maitake</name>
    <name type="synonym">Polyporus frondosus</name>
    <dbReference type="NCBI Taxonomy" id="5627"/>
    <lineage>
        <taxon>Eukaryota</taxon>
        <taxon>Fungi</taxon>
        <taxon>Dikarya</taxon>
        <taxon>Basidiomycota</taxon>
        <taxon>Agaricomycotina</taxon>
        <taxon>Agaricomycetes</taxon>
        <taxon>Polyporales</taxon>
        <taxon>Grifolaceae</taxon>
        <taxon>Grifola</taxon>
    </lineage>
</organism>
<name>A0A1C7LVA0_GRIFR</name>
<protein>
    <submittedName>
        <fullName evidence="2">Protein AIM2</fullName>
    </submittedName>
</protein>
<dbReference type="OMA" id="LRCNEAA"/>
<dbReference type="PANTHER" id="PTHR17630">
    <property type="entry name" value="DIENELACTONE HYDROLASE"/>
    <property type="match status" value="1"/>
</dbReference>
<dbReference type="PANTHER" id="PTHR17630:SF44">
    <property type="entry name" value="PROTEIN AIM2"/>
    <property type="match status" value="1"/>
</dbReference>
<dbReference type="Proteomes" id="UP000092993">
    <property type="component" value="Unassembled WGS sequence"/>
</dbReference>
<dbReference type="InterPro" id="IPR002925">
    <property type="entry name" value="Dienelactn_hydro"/>
</dbReference>
<keyword evidence="3" id="KW-1185">Reference proteome</keyword>
<dbReference type="Pfam" id="PF01738">
    <property type="entry name" value="DLH"/>
    <property type="match status" value="1"/>
</dbReference>
<proteinExistence type="predicted"/>
<feature type="domain" description="Dienelactone hydrolase" evidence="1">
    <location>
        <begin position="28"/>
        <end position="213"/>
    </location>
</feature>
<gene>
    <name evidence="2" type="primary">AIM2_3</name>
    <name evidence="2" type="ORF">A0H81_11174</name>
</gene>
<reference evidence="2 3" key="1">
    <citation type="submission" date="2016-03" db="EMBL/GenBank/DDBJ databases">
        <title>Whole genome sequencing of Grifola frondosa 9006-11.</title>
        <authorList>
            <person name="Min B."/>
            <person name="Park H."/>
            <person name="Kim J.-G."/>
            <person name="Cho H."/>
            <person name="Oh Y.-L."/>
            <person name="Kong W.-S."/>
            <person name="Choi I.-G."/>
        </authorList>
    </citation>
    <scope>NUCLEOTIDE SEQUENCE [LARGE SCALE GENOMIC DNA]</scope>
    <source>
        <strain evidence="2 3">9006-11</strain>
    </source>
</reference>
<accession>A0A1C7LVA0</accession>
<dbReference type="GO" id="GO:0016787">
    <property type="term" value="F:hydrolase activity"/>
    <property type="evidence" value="ECO:0007669"/>
    <property type="project" value="InterPro"/>
</dbReference>
<dbReference type="AlphaFoldDB" id="A0A1C7LVA0"/>